<dbReference type="GO" id="GO:0006189">
    <property type="term" value="P:'de novo' IMP biosynthetic process"/>
    <property type="evidence" value="ECO:0007669"/>
    <property type="project" value="InterPro"/>
</dbReference>
<accession>A0A523B992</accession>
<gene>
    <name evidence="2" type="primary">larB</name>
    <name evidence="2" type="ORF">DSO08_05715</name>
</gene>
<evidence type="ECO:0000313" key="3">
    <source>
        <dbReference type="Proteomes" id="UP000315399"/>
    </source>
</evidence>
<dbReference type="InterPro" id="IPR039476">
    <property type="entry name" value="P2CMN_synthase_LarB"/>
</dbReference>
<dbReference type="PANTHER" id="PTHR43064:SF1">
    <property type="entry name" value="SLL1489 PROTEIN"/>
    <property type="match status" value="1"/>
</dbReference>
<proteinExistence type="predicted"/>
<dbReference type="NCBIfam" id="NF033503">
    <property type="entry name" value="LarB"/>
    <property type="match status" value="1"/>
</dbReference>
<organism evidence="2 3">
    <name type="scientific">Thermoproteota archaeon</name>
    <dbReference type="NCBI Taxonomy" id="2056631"/>
    <lineage>
        <taxon>Archaea</taxon>
        <taxon>Thermoproteota</taxon>
    </lineage>
</organism>
<sequence length="225" mass="23490">MEGACIDVSRNLRKGVPEVIFGEGKSDDTLIGAANALLQDDGVVIVTRVTPAQAELLIKNFSGKAKTTHYERGRVVSIRRDEAPPLKDPPVAIITAGSSDIPVAEEALAVVNEMGFKTITFYDVGIAGLHRIFPVVKKCIEEHVKVAIVVAGMEGALPSVFSTLFPGVVIGVPSSVGYGHGGRGEGALTTMLQSCSPGLVVVNIDNGVGAAIAAVLISRLKSEDF</sequence>
<dbReference type="Pfam" id="PF00731">
    <property type="entry name" value="AIRC"/>
    <property type="match status" value="1"/>
</dbReference>
<dbReference type="GO" id="GO:0016787">
    <property type="term" value="F:hydrolase activity"/>
    <property type="evidence" value="ECO:0007669"/>
    <property type="project" value="InterPro"/>
</dbReference>
<protein>
    <submittedName>
        <fullName evidence="2">Nickel pincer cofactor biosynthesis protein LarB</fullName>
    </submittedName>
</protein>
<dbReference type="AlphaFoldDB" id="A0A523B992"/>
<dbReference type="Proteomes" id="UP000315399">
    <property type="component" value="Unassembled WGS sequence"/>
</dbReference>
<dbReference type="Gene3D" id="3.40.50.1970">
    <property type="match status" value="1"/>
</dbReference>
<dbReference type="SMART" id="SM01001">
    <property type="entry name" value="AIRC"/>
    <property type="match status" value="1"/>
</dbReference>
<dbReference type="PANTHER" id="PTHR43064">
    <property type="entry name" value="PHOSPHORIBOSYLAMINOIMIDAZOLE CARBOXYLASE-RELATED"/>
    <property type="match status" value="1"/>
</dbReference>
<feature type="domain" description="PurE" evidence="1">
    <location>
        <begin position="89"/>
        <end position="223"/>
    </location>
</feature>
<dbReference type="InterPro" id="IPR000031">
    <property type="entry name" value="PurE_dom"/>
</dbReference>
<reference evidence="2 3" key="1">
    <citation type="journal article" date="2019" name="Nat. Microbiol.">
        <title>Expanding anaerobic alkane metabolism in the domain of Archaea.</title>
        <authorList>
            <person name="Wang Y."/>
            <person name="Wegener G."/>
            <person name="Hou J."/>
            <person name="Wang F."/>
            <person name="Xiao X."/>
        </authorList>
    </citation>
    <scope>NUCLEOTIDE SEQUENCE [LARGE SCALE GENOMIC DNA]</scope>
    <source>
        <strain evidence="2">WYZ-LMO10</strain>
    </source>
</reference>
<comment type="caution">
    <text evidence="2">The sequence shown here is derived from an EMBL/GenBank/DDBJ whole genome shotgun (WGS) entry which is preliminary data.</text>
</comment>
<name>A0A523B992_9CREN</name>
<evidence type="ECO:0000259" key="1">
    <source>
        <dbReference type="SMART" id="SM01001"/>
    </source>
</evidence>
<dbReference type="SUPFAM" id="SSF52255">
    <property type="entry name" value="N5-CAIR mutase (phosphoribosylaminoimidazole carboxylase, PurE)"/>
    <property type="match status" value="1"/>
</dbReference>
<dbReference type="EMBL" id="QNVH01000071">
    <property type="protein sequence ID" value="TDA37497.1"/>
    <property type="molecule type" value="Genomic_DNA"/>
</dbReference>
<evidence type="ECO:0000313" key="2">
    <source>
        <dbReference type="EMBL" id="TDA37497.1"/>
    </source>
</evidence>